<gene>
    <name evidence="4" type="ORF">CANCADRAFT_4039</name>
</gene>
<dbReference type="OrthoDB" id="5560192at2759"/>
<name>A0A1E4TCC8_9ASCO</name>
<dbReference type="InterPro" id="IPR022093">
    <property type="entry name" value="Rad26-like_helical"/>
</dbReference>
<keyword evidence="1" id="KW-0175">Coiled coil</keyword>
<evidence type="ECO:0000313" key="4">
    <source>
        <dbReference type="EMBL" id="ODV89415.1"/>
    </source>
</evidence>
<feature type="domain" description="Rad26-like helical repeats" evidence="3">
    <location>
        <begin position="341"/>
        <end position="514"/>
    </location>
</feature>
<feature type="coiled-coil region" evidence="1">
    <location>
        <begin position="47"/>
        <end position="99"/>
    </location>
</feature>
<organism evidence="4 5">
    <name type="scientific">Tortispora caseinolytica NRRL Y-17796</name>
    <dbReference type="NCBI Taxonomy" id="767744"/>
    <lineage>
        <taxon>Eukaryota</taxon>
        <taxon>Fungi</taxon>
        <taxon>Dikarya</taxon>
        <taxon>Ascomycota</taxon>
        <taxon>Saccharomycotina</taxon>
        <taxon>Trigonopsidomycetes</taxon>
        <taxon>Trigonopsidales</taxon>
        <taxon>Trigonopsidaceae</taxon>
        <taxon>Tortispora</taxon>
    </lineage>
</organism>
<sequence>MGQEDNFDDLDDLSDSDVVNINVPVVQYEPSTQQRLEAALGEVRIVRSILDRQRQAHEKELQELRNQVKSTDEAKSSKVAELQSELDRLKTELVFIQNEAQLSKHSFDHQKRGKPAPAQSVQASIPHSTASVSRSPEAKRSSEWALRDGFEGLAFPVTPRKPIKRKRDSMNGDSFQSKLTSPRSNSKTSVPESTSVPIPTNVAKTIDNRYIIAEIVLHYPGDGDGKLLIDVLADSPVPEARDLALALTTSSPDSFSMISGIFRSGICVLKLPPRLPVLEYQKSILGFMRKLAILDVIAVMESCGPELVAACRHLIEQHCIEIDDLQQDTPYVTEIKRELGTKAFELLGIVAHGIREDENLIIQFWKAYTLSFAEKTLSNQLSIATTRESVIVLATGIISQGLGEPDLEFKTRSGLESRIILRLVKILADSVRYLRPEEVLTLLNLRLEVLEVLGYILQYMGPNSLGMNTSVVSRLVRGIAAHYEIMIQYRNGNQELAAVAGKITDVSVRLLYYLRTLCPQAPLASNRRMRQTHNENLLVMARIGLCEKAGEFISSTAIAQARDMLEASMTMDEADALDECMK</sequence>
<keyword evidence="5" id="KW-1185">Reference proteome</keyword>
<dbReference type="Pfam" id="PF12331">
    <property type="entry name" value="Rad26-like_helical_rpts"/>
    <property type="match status" value="1"/>
</dbReference>
<evidence type="ECO:0000256" key="1">
    <source>
        <dbReference type="SAM" id="Coils"/>
    </source>
</evidence>
<dbReference type="Proteomes" id="UP000095023">
    <property type="component" value="Unassembled WGS sequence"/>
</dbReference>
<evidence type="ECO:0000313" key="5">
    <source>
        <dbReference type="Proteomes" id="UP000095023"/>
    </source>
</evidence>
<proteinExistence type="predicted"/>
<protein>
    <recommendedName>
        <fullName evidence="3">Rad26-like helical repeats domain-containing protein</fullName>
    </recommendedName>
</protein>
<feature type="compositionally biased region" description="Polar residues" evidence="2">
    <location>
        <begin position="171"/>
        <end position="196"/>
    </location>
</feature>
<dbReference type="AlphaFoldDB" id="A0A1E4TCC8"/>
<feature type="compositionally biased region" description="Polar residues" evidence="2">
    <location>
        <begin position="119"/>
        <end position="134"/>
    </location>
</feature>
<reference evidence="5" key="1">
    <citation type="submission" date="2016-02" db="EMBL/GenBank/DDBJ databases">
        <title>Comparative genomics of biotechnologically important yeasts.</title>
        <authorList>
            <consortium name="DOE Joint Genome Institute"/>
            <person name="Riley R."/>
            <person name="Haridas S."/>
            <person name="Wolfe K.H."/>
            <person name="Lopes M.R."/>
            <person name="Hittinger C.T."/>
            <person name="Goker M."/>
            <person name="Salamov A."/>
            <person name="Wisecaver J."/>
            <person name="Long T.M."/>
            <person name="Aerts A.L."/>
            <person name="Barry K."/>
            <person name="Choi C."/>
            <person name="Clum A."/>
            <person name="Coughlan A.Y."/>
            <person name="Deshpande S."/>
            <person name="Douglass A.P."/>
            <person name="Hanson S.J."/>
            <person name="Klenk H.-P."/>
            <person name="Labutti K."/>
            <person name="Lapidus A."/>
            <person name="Lindquist E."/>
            <person name="Lipzen A."/>
            <person name="Meier-Kolthoff J.P."/>
            <person name="Ohm R.A."/>
            <person name="Otillar R.P."/>
            <person name="Pangilinan J."/>
            <person name="Peng Y."/>
            <person name="Rokas A."/>
            <person name="Rosa C.A."/>
            <person name="Scheuner C."/>
            <person name="Sibirny A.A."/>
            <person name="Slot J.C."/>
            <person name="Stielow J.B."/>
            <person name="Sun H."/>
            <person name="Kurtzman C.P."/>
            <person name="Blackwell M."/>
            <person name="Jeffries T.W."/>
            <person name="Grigoriev I.V."/>
        </authorList>
    </citation>
    <scope>NUCLEOTIDE SEQUENCE [LARGE SCALE GENOMIC DNA]</scope>
    <source>
        <strain evidence="5">NRRL Y-17796</strain>
    </source>
</reference>
<accession>A0A1E4TCC8</accession>
<feature type="region of interest" description="Disordered" evidence="2">
    <location>
        <begin position="104"/>
        <end position="143"/>
    </location>
</feature>
<feature type="region of interest" description="Disordered" evidence="2">
    <location>
        <begin position="157"/>
        <end position="196"/>
    </location>
</feature>
<dbReference type="EMBL" id="KV453843">
    <property type="protein sequence ID" value="ODV89415.1"/>
    <property type="molecule type" value="Genomic_DNA"/>
</dbReference>
<evidence type="ECO:0000259" key="3">
    <source>
        <dbReference type="Pfam" id="PF12331"/>
    </source>
</evidence>
<evidence type="ECO:0000256" key="2">
    <source>
        <dbReference type="SAM" id="MobiDB-lite"/>
    </source>
</evidence>